<evidence type="ECO:0000259" key="2">
    <source>
        <dbReference type="PROSITE" id="PS50995"/>
    </source>
</evidence>
<dbReference type="SUPFAM" id="SSF46785">
    <property type="entry name" value="Winged helix' DNA-binding domain"/>
    <property type="match status" value="1"/>
</dbReference>
<dbReference type="Gene3D" id="1.10.10.10">
    <property type="entry name" value="Winged helix-like DNA-binding domain superfamily/Winged helix DNA-binding domain"/>
    <property type="match status" value="1"/>
</dbReference>
<name>A0ABX8Y6C8_9ACTN</name>
<dbReference type="SMART" id="SM00347">
    <property type="entry name" value="HTH_MARR"/>
    <property type="match status" value="1"/>
</dbReference>
<dbReference type="InterPro" id="IPR000835">
    <property type="entry name" value="HTH_MarR-typ"/>
</dbReference>
<dbReference type="RefSeq" id="WP_220651829.1">
    <property type="nucleotide sequence ID" value="NZ_CP080647.1"/>
</dbReference>
<gene>
    <name evidence="3" type="ORF">K1J60_34055</name>
</gene>
<sequence>MRLVHLLRAVTVELDLRGAEFAARNGLHPTDLRALIHLLDADRAGTDVTPGRLGAALRLNSAGTTALLDRLERLGLVRRGRDENDRRRVVLTVEQKAVELGWSFFGPLIANLVEAAEGFTPGELDIVHRYLTAALRAAAPGNDASTPAATAGRPPPQPFPRRFGQP</sequence>
<dbReference type="PROSITE" id="PS50995">
    <property type="entry name" value="HTH_MARR_2"/>
    <property type="match status" value="1"/>
</dbReference>
<dbReference type="PANTHER" id="PTHR33164:SF106">
    <property type="entry name" value="TRANSCRIPTIONAL REGULATORY PROTEIN"/>
    <property type="match status" value="1"/>
</dbReference>
<dbReference type="Proteomes" id="UP000827138">
    <property type="component" value="Chromosome"/>
</dbReference>
<proteinExistence type="predicted"/>
<feature type="domain" description="HTH marR-type" evidence="2">
    <location>
        <begin position="1"/>
        <end position="136"/>
    </location>
</feature>
<evidence type="ECO:0000313" key="4">
    <source>
        <dbReference type="Proteomes" id="UP000827138"/>
    </source>
</evidence>
<keyword evidence="4" id="KW-1185">Reference proteome</keyword>
<accession>A0ABX8Y6C8</accession>
<dbReference type="PANTHER" id="PTHR33164">
    <property type="entry name" value="TRANSCRIPTIONAL REGULATOR, MARR FAMILY"/>
    <property type="match status" value="1"/>
</dbReference>
<dbReference type="InterPro" id="IPR039422">
    <property type="entry name" value="MarR/SlyA-like"/>
</dbReference>
<dbReference type="Pfam" id="PF12802">
    <property type="entry name" value="MarR_2"/>
    <property type="match status" value="1"/>
</dbReference>
<reference evidence="3 4" key="1">
    <citation type="submission" date="2021-08" db="EMBL/GenBank/DDBJ databases">
        <authorList>
            <person name="Ping M."/>
        </authorList>
    </citation>
    <scope>NUCLEOTIDE SEQUENCE [LARGE SCALE GENOMIC DNA]</scope>
    <source>
        <strain evidence="3 4">MG28</strain>
    </source>
</reference>
<dbReference type="InterPro" id="IPR036390">
    <property type="entry name" value="WH_DNA-bd_sf"/>
</dbReference>
<dbReference type="EMBL" id="CP080647">
    <property type="protein sequence ID" value="QYX83344.1"/>
    <property type="molecule type" value="Genomic_DNA"/>
</dbReference>
<dbReference type="InterPro" id="IPR036388">
    <property type="entry name" value="WH-like_DNA-bd_sf"/>
</dbReference>
<organism evidence="3 4">
    <name type="scientific">Streptomyces akebiae</name>
    <dbReference type="NCBI Taxonomy" id="2865673"/>
    <lineage>
        <taxon>Bacteria</taxon>
        <taxon>Bacillati</taxon>
        <taxon>Actinomycetota</taxon>
        <taxon>Actinomycetes</taxon>
        <taxon>Kitasatosporales</taxon>
        <taxon>Streptomycetaceae</taxon>
        <taxon>Streptomyces</taxon>
    </lineage>
</organism>
<evidence type="ECO:0000313" key="3">
    <source>
        <dbReference type="EMBL" id="QYX83344.1"/>
    </source>
</evidence>
<protein>
    <submittedName>
        <fullName evidence="3">MarR family winged helix-turn-helix transcriptional regulator</fullName>
    </submittedName>
</protein>
<feature type="region of interest" description="Disordered" evidence="1">
    <location>
        <begin position="141"/>
        <end position="166"/>
    </location>
</feature>
<evidence type="ECO:0000256" key="1">
    <source>
        <dbReference type="SAM" id="MobiDB-lite"/>
    </source>
</evidence>